<dbReference type="AlphaFoldDB" id="A0A0H5PV67"/>
<reference evidence="4" key="1">
    <citation type="submission" date="2015-06" db="EMBL/GenBank/DDBJ databases">
        <authorList>
            <person name="Joergensen T."/>
        </authorList>
    </citation>
    <scope>NUCLEOTIDE SEQUENCE</scope>
    <source>
        <plasmid evidence="4">pRGFK0041</plasmid>
    </source>
</reference>
<evidence type="ECO:0008006" key="5">
    <source>
        <dbReference type="Google" id="ProtNLM"/>
    </source>
</evidence>
<dbReference type="Pfam" id="PF21861">
    <property type="entry name" value="RepB_C"/>
    <property type="match status" value="1"/>
</dbReference>
<feature type="region of interest" description="Disordered" evidence="1">
    <location>
        <begin position="188"/>
        <end position="226"/>
    </location>
</feature>
<protein>
    <recommendedName>
        <fullName evidence="5">Plasmid replication protein</fullName>
    </recommendedName>
</protein>
<name>A0A0H5PV67_9ZZZZ</name>
<dbReference type="GO" id="GO:0003677">
    <property type="term" value="F:DNA binding"/>
    <property type="evidence" value="ECO:0007669"/>
    <property type="project" value="InterPro"/>
</dbReference>
<geneLocation type="plasmid" evidence="4">
    <name>pRGFK0041</name>
</geneLocation>
<evidence type="ECO:0000259" key="2">
    <source>
        <dbReference type="Pfam" id="PF01719"/>
    </source>
</evidence>
<dbReference type="GO" id="GO:0006260">
    <property type="term" value="P:DNA replication"/>
    <property type="evidence" value="ECO:0007669"/>
    <property type="project" value="InterPro"/>
</dbReference>
<evidence type="ECO:0000259" key="3">
    <source>
        <dbReference type="Pfam" id="PF21861"/>
    </source>
</evidence>
<feature type="domain" description="Replication protein RepB C-terminal" evidence="3">
    <location>
        <begin position="136"/>
        <end position="186"/>
    </location>
</feature>
<organism evidence="4">
    <name type="scientific">uncultured prokaryote</name>
    <dbReference type="NCBI Taxonomy" id="198431"/>
    <lineage>
        <taxon>unclassified sequences</taxon>
        <taxon>environmental samples</taxon>
    </lineage>
</organism>
<proteinExistence type="predicted"/>
<dbReference type="EMBL" id="LN852734">
    <property type="protein sequence ID" value="CRY93671.1"/>
    <property type="molecule type" value="Genomic_DNA"/>
</dbReference>
<accession>A0A0H5PV67</accession>
<dbReference type="InterPro" id="IPR053923">
    <property type="entry name" value="RepB_C"/>
</dbReference>
<dbReference type="Gene3D" id="3.40.1310.30">
    <property type="match status" value="1"/>
</dbReference>
<sequence>MAEKNVKKRHWAMVLYPESAPQDWREQLKKAGIKCAISPLHDKDVNPDGEPKKAHYHVIMSYEGPTTYNNVKRLTDSLSQPIPQPLEQVRGYYRYLTHEDNPEKYQYEKKDIETLNGFAIQDFVEMTKSEVGKRTREILQLIRDNGITEYSILMDILMDAGEGMSEHFEVARTNTLFFKAYLTSQWRRQTGQDGPQAAPGRPPENEEGKRPSGASAAQRENREPPR</sequence>
<evidence type="ECO:0000313" key="4">
    <source>
        <dbReference type="EMBL" id="CRY93671.1"/>
    </source>
</evidence>
<feature type="domain" description="Plasmid replication protein origin binding" evidence="2">
    <location>
        <begin position="4"/>
        <end position="120"/>
    </location>
</feature>
<reference evidence="4" key="2">
    <citation type="submission" date="2015-07" db="EMBL/GenBank/DDBJ databases">
        <title>Plasmids, circular viruses and viroids from rat gut.</title>
        <authorList>
            <person name="Jorgensen T.J."/>
            <person name="Hansen M.A."/>
            <person name="Xu Z."/>
            <person name="Tabak M.A."/>
            <person name="Sorensen S.J."/>
            <person name="Hansen L.H."/>
        </authorList>
    </citation>
    <scope>NUCLEOTIDE SEQUENCE</scope>
    <source>
        <plasmid evidence="4">pRGFK0041</plasmid>
    </source>
</reference>
<dbReference type="InterPro" id="IPR002631">
    <property type="entry name" value="Plasmid_rep_OBD"/>
</dbReference>
<dbReference type="GO" id="GO:0003916">
    <property type="term" value="F:DNA topoisomerase activity"/>
    <property type="evidence" value="ECO:0007669"/>
    <property type="project" value="InterPro"/>
</dbReference>
<dbReference type="Pfam" id="PF01719">
    <property type="entry name" value="Rep_OBD"/>
    <property type="match status" value="1"/>
</dbReference>
<evidence type="ECO:0000256" key="1">
    <source>
        <dbReference type="SAM" id="MobiDB-lite"/>
    </source>
</evidence>
<keyword evidence="4" id="KW-0614">Plasmid</keyword>